<reference evidence="1" key="2">
    <citation type="journal article" date="2015" name="Fish Shellfish Immunol.">
        <title>Early steps in the European eel (Anguilla anguilla)-Vibrio vulnificus interaction in the gills: Role of the RtxA13 toxin.</title>
        <authorList>
            <person name="Callol A."/>
            <person name="Pajuelo D."/>
            <person name="Ebbesson L."/>
            <person name="Teles M."/>
            <person name="MacKenzie S."/>
            <person name="Amaro C."/>
        </authorList>
    </citation>
    <scope>NUCLEOTIDE SEQUENCE</scope>
</reference>
<dbReference type="AlphaFoldDB" id="A0A0E9R5L2"/>
<reference evidence="1" key="1">
    <citation type="submission" date="2014-11" db="EMBL/GenBank/DDBJ databases">
        <authorList>
            <person name="Amaro Gonzalez C."/>
        </authorList>
    </citation>
    <scope>NUCLEOTIDE SEQUENCE</scope>
</reference>
<sequence>MSYFMAYDHADATIVERLGLPFAKERRLQDTSRKYYLVSVGGIEGIYNSCS</sequence>
<dbReference type="EMBL" id="GBXM01084136">
    <property type="protein sequence ID" value="JAH24441.1"/>
    <property type="molecule type" value="Transcribed_RNA"/>
</dbReference>
<protein>
    <submittedName>
        <fullName evidence="1">Uncharacterized protein</fullName>
    </submittedName>
</protein>
<organism evidence="1">
    <name type="scientific">Anguilla anguilla</name>
    <name type="common">European freshwater eel</name>
    <name type="synonym">Muraena anguilla</name>
    <dbReference type="NCBI Taxonomy" id="7936"/>
    <lineage>
        <taxon>Eukaryota</taxon>
        <taxon>Metazoa</taxon>
        <taxon>Chordata</taxon>
        <taxon>Craniata</taxon>
        <taxon>Vertebrata</taxon>
        <taxon>Euteleostomi</taxon>
        <taxon>Actinopterygii</taxon>
        <taxon>Neopterygii</taxon>
        <taxon>Teleostei</taxon>
        <taxon>Anguilliformes</taxon>
        <taxon>Anguillidae</taxon>
        <taxon>Anguilla</taxon>
    </lineage>
</organism>
<name>A0A0E9R5L2_ANGAN</name>
<evidence type="ECO:0000313" key="1">
    <source>
        <dbReference type="EMBL" id="JAH24441.1"/>
    </source>
</evidence>
<accession>A0A0E9R5L2</accession>
<proteinExistence type="predicted"/>